<dbReference type="EMBL" id="JAPDHF010000007">
    <property type="protein sequence ID" value="KAJ4015397.1"/>
    <property type="molecule type" value="Genomic_DNA"/>
</dbReference>
<comment type="caution">
    <text evidence="2">The sequence shown here is derived from an EMBL/GenBank/DDBJ whole genome shotgun (WGS) entry which is preliminary data.</text>
</comment>
<evidence type="ECO:0000313" key="2">
    <source>
        <dbReference type="EMBL" id="KAJ4015397.1"/>
    </source>
</evidence>
<name>A0A9W8PR70_9HYPO</name>
<feature type="region of interest" description="Disordered" evidence="1">
    <location>
        <begin position="1"/>
        <end position="81"/>
    </location>
</feature>
<protein>
    <submittedName>
        <fullName evidence="2">Uncharacterized protein</fullName>
    </submittedName>
</protein>
<reference evidence="2" key="1">
    <citation type="submission" date="2022-10" db="EMBL/GenBank/DDBJ databases">
        <title>Fusarium specimens isolated from Avocado Roots.</title>
        <authorList>
            <person name="Stajich J."/>
            <person name="Roper C."/>
            <person name="Heimlech-Rivalta G."/>
        </authorList>
    </citation>
    <scope>NUCLEOTIDE SEQUENCE</scope>
    <source>
        <strain evidence="2">CF00143</strain>
    </source>
</reference>
<dbReference type="OrthoDB" id="5091382at2759"/>
<feature type="compositionally biased region" description="Acidic residues" evidence="1">
    <location>
        <begin position="31"/>
        <end position="54"/>
    </location>
</feature>
<accession>A0A9W8PR70</accession>
<dbReference type="AlphaFoldDB" id="A0A9W8PR70"/>
<evidence type="ECO:0000256" key="1">
    <source>
        <dbReference type="SAM" id="MobiDB-lite"/>
    </source>
</evidence>
<gene>
    <name evidence="2" type="ORF">NW766_005739</name>
</gene>
<proteinExistence type="predicted"/>
<sequence>MPPKEKPPRKRLKIIHNTAATPNEHATNEPETNEPETNEPETNEPETNEPETNEPDNVGMGQNSTPAIAKHPGVPPTDADNVDPSVLEDVALSSKVRLKIYDYMVAMESTGIERDHLGRFLCPIDGTGLPPYLTHAITTISGLRQEYLVEVFKRVVLTFTSSESLKVFSQFIRSHFNLDSAQVPCLHIKTSISHHDTFPQGVKFNEYVPVDAAHGMWDKPDEHLRA</sequence>
<dbReference type="Proteomes" id="UP001152130">
    <property type="component" value="Unassembled WGS sequence"/>
</dbReference>
<keyword evidence="3" id="KW-1185">Reference proteome</keyword>
<evidence type="ECO:0000313" key="3">
    <source>
        <dbReference type="Proteomes" id="UP001152130"/>
    </source>
</evidence>
<organism evidence="2 3">
    <name type="scientific">Fusarium irregulare</name>
    <dbReference type="NCBI Taxonomy" id="2494466"/>
    <lineage>
        <taxon>Eukaryota</taxon>
        <taxon>Fungi</taxon>
        <taxon>Dikarya</taxon>
        <taxon>Ascomycota</taxon>
        <taxon>Pezizomycotina</taxon>
        <taxon>Sordariomycetes</taxon>
        <taxon>Hypocreomycetidae</taxon>
        <taxon>Hypocreales</taxon>
        <taxon>Nectriaceae</taxon>
        <taxon>Fusarium</taxon>
        <taxon>Fusarium incarnatum-equiseti species complex</taxon>
    </lineage>
</organism>